<organism evidence="1 2">
    <name type="scientific">Leucothrix pacifica</name>
    <dbReference type="NCBI Taxonomy" id="1247513"/>
    <lineage>
        <taxon>Bacteria</taxon>
        <taxon>Pseudomonadati</taxon>
        <taxon>Pseudomonadota</taxon>
        <taxon>Gammaproteobacteria</taxon>
        <taxon>Thiotrichales</taxon>
        <taxon>Thiotrichaceae</taxon>
        <taxon>Leucothrix</taxon>
    </lineage>
</organism>
<dbReference type="AlphaFoldDB" id="A0A317C5U7"/>
<proteinExistence type="predicted"/>
<accession>A0A317C5U7</accession>
<dbReference type="Proteomes" id="UP000245539">
    <property type="component" value="Unassembled WGS sequence"/>
</dbReference>
<dbReference type="Pfam" id="PF14356">
    <property type="entry name" value="DUF4403"/>
    <property type="match status" value="1"/>
</dbReference>
<reference evidence="1 2" key="1">
    <citation type="submission" date="2018-05" db="EMBL/GenBank/DDBJ databases">
        <title>Leucothrix arctica sp. nov., isolated from Arctic seawater.</title>
        <authorList>
            <person name="Choi A."/>
            <person name="Baek K."/>
        </authorList>
    </citation>
    <scope>NUCLEOTIDE SEQUENCE [LARGE SCALE GENOMIC DNA]</scope>
    <source>
        <strain evidence="1 2">JCM 18388</strain>
    </source>
</reference>
<dbReference type="OrthoDB" id="1299766at2"/>
<sequence>MTGSLSSIIKLPTVTQKGALFGSLFLSFAKGLAIVKSISLTVTFVSLSLLLSACSDKKTSEYQNLSEKPPLSIVPHSSEVSESVIQTRLRLHLDNLQQKLEQDIPATLYDSPGEVKQKCVRIFGKKHCEEFQVGGWAKRTGPVQLHALNNGYLRVQIPLQYKLNATADGRLIRGLLREVDFKTASFTAVADLRPVMDTNWRLNLLHQTQIVWQKPPQVSVLGIRFDIQNQIEKPLKKALNKALAKQQKKLASDDRIYQQMEKFWTRLQTPRSLSDKFPLWIRANPSELALSELRIVGDAIELDLSLRAKLRTASDEASLSAAATPLPPLSHTAISASQIRINLPLALDYQVMAERLQQGLKNKPINISERNTSIQVNEVEIYPNNDRLVLATKVTLNGFNNWFNSDGEIYISGRPVVDNQTKTVRLAEAAFSRQLDSPFWSVATQLMKNQLLESLQKSLVHDFSHDYQQLYDSLNQQLQGKQSGDMRLQGVFQGLVIKDIYPDLDELRLVLEASGVVDVEVVLD</sequence>
<comment type="caution">
    <text evidence="1">The sequence shown here is derived from an EMBL/GenBank/DDBJ whole genome shotgun (WGS) entry which is preliminary data.</text>
</comment>
<evidence type="ECO:0008006" key="3">
    <source>
        <dbReference type="Google" id="ProtNLM"/>
    </source>
</evidence>
<evidence type="ECO:0000313" key="2">
    <source>
        <dbReference type="Proteomes" id="UP000245539"/>
    </source>
</evidence>
<name>A0A317C5U7_9GAMM</name>
<dbReference type="InterPro" id="IPR025515">
    <property type="entry name" value="DUF4403"/>
</dbReference>
<gene>
    <name evidence="1" type="ORF">DKW60_19275</name>
</gene>
<keyword evidence="2" id="KW-1185">Reference proteome</keyword>
<protein>
    <recommendedName>
        <fullName evidence="3">DUF4403 domain-containing protein</fullName>
    </recommendedName>
</protein>
<dbReference type="EMBL" id="QGKM01000076">
    <property type="protein sequence ID" value="PWQ92753.1"/>
    <property type="molecule type" value="Genomic_DNA"/>
</dbReference>
<evidence type="ECO:0000313" key="1">
    <source>
        <dbReference type="EMBL" id="PWQ92753.1"/>
    </source>
</evidence>